<protein>
    <submittedName>
        <fullName evidence="6">Putative HTH-type transcriptional regulator</fullName>
    </submittedName>
</protein>
<feature type="domain" description="HTH hxlR-type" evidence="5">
    <location>
        <begin position="11"/>
        <end position="108"/>
    </location>
</feature>
<keyword evidence="7" id="KW-1185">Reference proteome</keyword>
<evidence type="ECO:0000256" key="2">
    <source>
        <dbReference type="ARBA" id="ARBA00023125"/>
    </source>
</evidence>
<dbReference type="PANTHER" id="PTHR33204">
    <property type="entry name" value="TRANSCRIPTIONAL REGULATOR, MARR FAMILY"/>
    <property type="match status" value="1"/>
</dbReference>
<dbReference type="InterPro" id="IPR002577">
    <property type="entry name" value="HTH_HxlR"/>
</dbReference>
<dbReference type="AlphaFoldDB" id="A0A6J5DRT9"/>
<sequence length="164" mass="18246">MRRTCLKNAKCPVARSLDTVGDWWTLLIVRDALKGACRFGEFQKSLGLAKNILSARLRTMVENGILELQPAADGSPHNEYHLTASGAQLQLVLVALRQWGERNLFEQGEPMMVMLDKESGQPVQRLQLTSQDGRMLTPADVHVKEGAANAPLKKSKQTRARQAR</sequence>
<dbReference type="EMBL" id="CADIKF010000016">
    <property type="protein sequence ID" value="CAB3756317.1"/>
    <property type="molecule type" value="Genomic_DNA"/>
</dbReference>
<evidence type="ECO:0000313" key="6">
    <source>
        <dbReference type="EMBL" id="CAB3756317.1"/>
    </source>
</evidence>
<keyword evidence="1" id="KW-0805">Transcription regulation</keyword>
<reference evidence="6 7" key="1">
    <citation type="submission" date="2020-04" db="EMBL/GenBank/DDBJ databases">
        <authorList>
            <person name="De Canck E."/>
        </authorList>
    </citation>
    <scope>NUCLEOTIDE SEQUENCE [LARGE SCALE GENOMIC DNA]</scope>
    <source>
        <strain evidence="6 7">LMG 29739</strain>
    </source>
</reference>
<dbReference type="PROSITE" id="PS51118">
    <property type="entry name" value="HTH_HXLR"/>
    <property type="match status" value="1"/>
</dbReference>
<dbReference type="Gene3D" id="1.10.10.10">
    <property type="entry name" value="Winged helix-like DNA-binding domain superfamily/Winged helix DNA-binding domain"/>
    <property type="match status" value="1"/>
</dbReference>
<dbReference type="PANTHER" id="PTHR33204:SF18">
    <property type="entry name" value="TRANSCRIPTIONAL REGULATORY PROTEIN"/>
    <property type="match status" value="1"/>
</dbReference>
<feature type="region of interest" description="Disordered" evidence="4">
    <location>
        <begin position="145"/>
        <end position="164"/>
    </location>
</feature>
<evidence type="ECO:0000256" key="3">
    <source>
        <dbReference type="ARBA" id="ARBA00023163"/>
    </source>
</evidence>
<dbReference type="Pfam" id="PF01638">
    <property type="entry name" value="HxlR"/>
    <property type="match status" value="1"/>
</dbReference>
<dbReference type="Proteomes" id="UP000494329">
    <property type="component" value="Unassembled WGS sequence"/>
</dbReference>
<dbReference type="InterPro" id="IPR036388">
    <property type="entry name" value="WH-like_DNA-bd_sf"/>
</dbReference>
<evidence type="ECO:0000259" key="5">
    <source>
        <dbReference type="PROSITE" id="PS51118"/>
    </source>
</evidence>
<name>A0A6J5DRT9_9BURK</name>
<dbReference type="InterPro" id="IPR036390">
    <property type="entry name" value="WH_DNA-bd_sf"/>
</dbReference>
<proteinExistence type="predicted"/>
<organism evidence="6 7">
    <name type="scientific">Paraburkholderia solisilvae</name>
    <dbReference type="NCBI Taxonomy" id="624376"/>
    <lineage>
        <taxon>Bacteria</taxon>
        <taxon>Pseudomonadati</taxon>
        <taxon>Pseudomonadota</taxon>
        <taxon>Betaproteobacteria</taxon>
        <taxon>Burkholderiales</taxon>
        <taxon>Burkholderiaceae</taxon>
        <taxon>Paraburkholderia</taxon>
    </lineage>
</organism>
<keyword evidence="2" id="KW-0238">DNA-binding</keyword>
<evidence type="ECO:0000256" key="4">
    <source>
        <dbReference type="SAM" id="MobiDB-lite"/>
    </source>
</evidence>
<feature type="compositionally biased region" description="Basic residues" evidence="4">
    <location>
        <begin position="153"/>
        <end position="164"/>
    </location>
</feature>
<keyword evidence="3" id="KW-0804">Transcription</keyword>
<gene>
    <name evidence="6" type="ORF">LMG29739_02419</name>
</gene>
<evidence type="ECO:0000313" key="7">
    <source>
        <dbReference type="Proteomes" id="UP000494329"/>
    </source>
</evidence>
<evidence type="ECO:0000256" key="1">
    <source>
        <dbReference type="ARBA" id="ARBA00023015"/>
    </source>
</evidence>
<accession>A0A6J5DRT9</accession>
<dbReference type="GO" id="GO:0003677">
    <property type="term" value="F:DNA binding"/>
    <property type="evidence" value="ECO:0007669"/>
    <property type="project" value="UniProtKB-KW"/>
</dbReference>
<dbReference type="SUPFAM" id="SSF46785">
    <property type="entry name" value="Winged helix' DNA-binding domain"/>
    <property type="match status" value="1"/>
</dbReference>